<dbReference type="RefSeq" id="WP_207972216.1">
    <property type="nucleotide sequence ID" value="NZ_CP071795.1"/>
</dbReference>
<sequence length="194" mass="22831">MEFGQAYCRPCRRTTGLFVYMVSKSYKKYGESGLVSKLAKSEGVDLYTWEPTRNDQIEMLLKKYSAEELALFFSFRPYFSNLRYGKPSNPNEKLQEYLESRTDYNHVRNVYSSWQELDSIWKRDFPDIEWRDYSDEYGWPEGYLSQIANASNLSRDYHLVHIISELVNNGETVFVTVGVSHAPRIENTLKEIIK</sequence>
<evidence type="ECO:0008006" key="3">
    <source>
        <dbReference type="Google" id="ProtNLM"/>
    </source>
</evidence>
<proteinExistence type="predicted"/>
<dbReference type="Proteomes" id="UP000663935">
    <property type="component" value="Chromosome"/>
</dbReference>
<evidence type="ECO:0000313" key="1">
    <source>
        <dbReference type="EMBL" id="QTD38074.1"/>
    </source>
</evidence>
<name>A0ABX7SWM6_9FLAO</name>
<accession>A0ABX7SWM6</accession>
<organism evidence="1 2">
    <name type="scientific">Polaribacter batillariae</name>
    <dbReference type="NCBI Taxonomy" id="2808900"/>
    <lineage>
        <taxon>Bacteria</taxon>
        <taxon>Pseudomonadati</taxon>
        <taxon>Bacteroidota</taxon>
        <taxon>Flavobacteriia</taxon>
        <taxon>Flavobacteriales</taxon>
        <taxon>Flavobacteriaceae</taxon>
    </lineage>
</organism>
<reference evidence="1 2" key="1">
    <citation type="submission" date="2021-03" db="EMBL/GenBank/DDBJ databases">
        <title>Complete genome of Polaribacter_sp.G4M1.</title>
        <authorList>
            <person name="Jeong S.W."/>
            <person name="Bae J.W."/>
        </authorList>
    </citation>
    <scope>NUCLEOTIDE SEQUENCE [LARGE SCALE GENOMIC DNA]</scope>
    <source>
        <strain evidence="1 2">G4M1</strain>
    </source>
</reference>
<gene>
    <name evidence="1" type="ORF">JL193_01855</name>
</gene>
<protein>
    <recommendedName>
        <fullName evidence="3">Haem-binding uptake, Tiki superfamily, ChaN</fullName>
    </recommendedName>
</protein>
<keyword evidence="2" id="KW-1185">Reference proteome</keyword>
<evidence type="ECO:0000313" key="2">
    <source>
        <dbReference type="Proteomes" id="UP000663935"/>
    </source>
</evidence>
<dbReference type="EMBL" id="CP071795">
    <property type="protein sequence ID" value="QTD38074.1"/>
    <property type="molecule type" value="Genomic_DNA"/>
</dbReference>